<dbReference type="GO" id="GO:0051301">
    <property type="term" value="P:cell division"/>
    <property type="evidence" value="ECO:0007669"/>
    <property type="project" value="UniProtKB-KW"/>
</dbReference>
<evidence type="ECO:0000256" key="5">
    <source>
        <dbReference type="ARBA" id="ARBA00022618"/>
    </source>
</evidence>
<dbReference type="InterPro" id="IPR013762">
    <property type="entry name" value="Integrase-like_cat_sf"/>
</dbReference>
<evidence type="ECO:0000256" key="6">
    <source>
        <dbReference type="ARBA" id="ARBA00022829"/>
    </source>
</evidence>
<feature type="domain" description="Core-binding (CB)" evidence="13">
    <location>
        <begin position="48"/>
        <end position="130"/>
    </location>
</feature>
<dbReference type="InterPro" id="IPR004107">
    <property type="entry name" value="Integrase_SAM-like_N"/>
</dbReference>
<comment type="similarity">
    <text evidence="3">Belongs to the 'phage' integrase family.</text>
</comment>
<dbReference type="Pfam" id="PF00589">
    <property type="entry name" value="Phage_integrase"/>
    <property type="match status" value="1"/>
</dbReference>
<dbReference type="InterPro" id="IPR010998">
    <property type="entry name" value="Integrase_recombinase_N"/>
</dbReference>
<evidence type="ECO:0000256" key="8">
    <source>
        <dbReference type="ARBA" id="ARBA00023125"/>
    </source>
</evidence>
<dbReference type="InterPro" id="IPR011010">
    <property type="entry name" value="DNA_brk_join_enz"/>
</dbReference>
<dbReference type="GO" id="GO:0006310">
    <property type="term" value="P:DNA recombination"/>
    <property type="evidence" value="ECO:0007669"/>
    <property type="project" value="UniProtKB-KW"/>
</dbReference>
<evidence type="ECO:0000256" key="7">
    <source>
        <dbReference type="ARBA" id="ARBA00022908"/>
    </source>
</evidence>
<evidence type="ECO:0000256" key="1">
    <source>
        <dbReference type="ARBA" id="ARBA00003283"/>
    </source>
</evidence>
<dbReference type="EMBL" id="CYXR01000019">
    <property type="protein sequence ID" value="CUN05762.1"/>
    <property type="molecule type" value="Genomic_DNA"/>
</dbReference>
<organism evidence="14 15">
    <name type="scientific">Coprococcus comes</name>
    <dbReference type="NCBI Taxonomy" id="410072"/>
    <lineage>
        <taxon>Bacteria</taxon>
        <taxon>Bacillati</taxon>
        <taxon>Bacillota</taxon>
        <taxon>Clostridia</taxon>
        <taxon>Lachnospirales</taxon>
        <taxon>Lachnospiraceae</taxon>
        <taxon>Coprococcus</taxon>
    </lineage>
</organism>
<keyword evidence="6" id="KW-0159">Chromosome partition</keyword>
<feature type="domain" description="Tyr recombinase" evidence="12">
    <location>
        <begin position="151"/>
        <end position="324"/>
    </location>
</feature>
<dbReference type="CDD" id="cd00397">
    <property type="entry name" value="DNA_BRE_C"/>
    <property type="match status" value="1"/>
</dbReference>
<evidence type="ECO:0000256" key="10">
    <source>
        <dbReference type="ARBA" id="ARBA00023306"/>
    </source>
</evidence>
<evidence type="ECO:0000313" key="14">
    <source>
        <dbReference type="EMBL" id="CUN05762.1"/>
    </source>
</evidence>
<dbReference type="GO" id="GO:0007059">
    <property type="term" value="P:chromosome segregation"/>
    <property type="evidence" value="ECO:0007669"/>
    <property type="project" value="UniProtKB-KW"/>
</dbReference>
<dbReference type="GO" id="GO:0005737">
    <property type="term" value="C:cytoplasm"/>
    <property type="evidence" value="ECO:0007669"/>
    <property type="project" value="UniProtKB-SubCell"/>
</dbReference>
<dbReference type="InterPro" id="IPR044068">
    <property type="entry name" value="CB"/>
</dbReference>
<dbReference type="PROSITE" id="PS51898">
    <property type="entry name" value="TYR_RECOMBINASE"/>
    <property type="match status" value="1"/>
</dbReference>
<dbReference type="PROSITE" id="PS51900">
    <property type="entry name" value="CB"/>
    <property type="match status" value="1"/>
</dbReference>
<evidence type="ECO:0000256" key="3">
    <source>
        <dbReference type="ARBA" id="ARBA00008857"/>
    </source>
</evidence>
<dbReference type="Gene3D" id="1.10.443.10">
    <property type="entry name" value="Intergrase catalytic core"/>
    <property type="match status" value="1"/>
</dbReference>
<evidence type="ECO:0000256" key="2">
    <source>
        <dbReference type="ARBA" id="ARBA00004496"/>
    </source>
</evidence>
<evidence type="ECO:0000256" key="4">
    <source>
        <dbReference type="ARBA" id="ARBA00022490"/>
    </source>
</evidence>
<dbReference type="PANTHER" id="PTHR30349:SF77">
    <property type="entry name" value="TYROSINE RECOMBINASE XERC"/>
    <property type="match status" value="1"/>
</dbReference>
<dbReference type="Gene3D" id="1.10.150.130">
    <property type="match status" value="1"/>
</dbReference>
<evidence type="ECO:0000256" key="9">
    <source>
        <dbReference type="ARBA" id="ARBA00023172"/>
    </source>
</evidence>
<keyword evidence="7" id="KW-0229">DNA integration</keyword>
<comment type="subcellular location">
    <subcellularLocation>
        <location evidence="2">Cytoplasm</location>
    </subcellularLocation>
</comment>
<dbReference type="GO" id="GO:0003677">
    <property type="term" value="F:DNA binding"/>
    <property type="evidence" value="ECO:0007669"/>
    <property type="project" value="UniProtKB-UniRule"/>
</dbReference>
<reference evidence="14 15" key="1">
    <citation type="submission" date="2015-09" db="EMBL/GenBank/DDBJ databases">
        <authorList>
            <consortium name="Pathogen Informatics"/>
        </authorList>
    </citation>
    <scope>NUCLEOTIDE SEQUENCE [LARGE SCALE GENOMIC DNA]</scope>
    <source>
        <strain evidence="14 15">2789STDY5834962</strain>
    </source>
</reference>
<accession>A0A173TS43</accession>
<keyword evidence="8 11" id="KW-0238">DNA-binding</keyword>
<evidence type="ECO:0000259" key="13">
    <source>
        <dbReference type="PROSITE" id="PS51900"/>
    </source>
</evidence>
<evidence type="ECO:0000256" key="11">
    <source>
        <dbReference type="PROSITE-ProRule" id="PRU01248"/>
    </source>
</evidence>
<keyword evidence="9" id="KW-0233">DNA recombination</keyword>
<protein>
    <submittedName>
        <fullName evidence="14">Tyrosine recombinase XerD</fullName>
    </submittedName>
</protein>
<evidence type="ECO:0000313" key="15">
    <source>
        <dbReference type="Proteomes" id="UP000095727"/>
    </source>
</evidence>
<dbReference type="InterPro" id="IPR050090">
    <property type="entry name" value="Tyrosine_recombinase_XerCD"/>
</dbReference>
<name>A0A173TS43_9FIRM</name>
<proteinExistence type="inferred from homology"/>
<dbReference type="AlphaFoldDB" id="A0A173TS43"/>
<sequence length="329" mass="38699">MEAKIMDVLRRMQPVLDEMQLRELKEVLQMTFTGCRVIQETDLQVVDRSWEVDLEEFLMSKALEGKASKTVKQYRYELVRLLTYINKPVKNIDSGDISGFMRTYKMIRKVANQTLKNVRAVYSSFFGWLRDRDRIRRNPMVLVESIKVEKKIRKPYTDEERERMLRKCSSLRDKALLEFLYSTAVRVSELAEINREDIRYANKELIVYGKGAKERTVYINERTNMYLKEYLESRKDNDPALFVGSKKPNSRLTKTGIEDIIRRIGEKAGVENAHPHRFRRTALTNALNRGMPLQEAMIFAGHAKSETTMRYCTVNQEGVRYHHFKYLSA</sequence>
<keyword evidence="4" id="KW-0963">Cytoplasm</keyword>
<dbReference type="RefSeq" id="WP_055157676.1">
    <property type="nucleotide sequence ID" value="NZ_CYXR01000019.1"/>
</dbReference>
<evidence type="ECO:0000259" key="12">
    <source>
        <dbReference type="PROSITE" id="PS51898"/>
    </source>
</evidence>
<comment type="function">
    <text evidence="1">Site-specific tyrosine recombinase, which acts by catalyzing the cutting and rejoining of the recombining DNA molecules.</text>
</comment>
<gene>
    <name evidence="14" type="primary">xerD_10</name>
    <name evidence="14" type="ORF">ERS852574_02422</name>
</gene>
<dbReference type="GO" id="GO:0015074">
    <property type="term" value="P:DNA integration"/>
    <property type="evidence" value="ECO:0007669"/>
    <property type="project" value="UniProtKB-KW"/>
</dbReference>
<dbReference type="Proteomes" id="UP000095727">
    <property type="component" value="Unassembled WGS sequence"/>
</dbReference>
<dbReference type="InterPro" id="IPR002104">
    <property type="entry name" value="Integrase_catalytic"/>
</dbReference>
<dbReference type="Pfam" id="PF13495">
    <property type="entry name" value="Phage_int_SAM_4"/>
    <property type="match status" value="1"/>
</dbReference>
<dbReference type="SUPFAM" id="SSF56349">
    <property type="entry name" value="DNA breaking-rejoining enzymes"/>
    <property type="match status" value="1"/>
</dbReference>
<dbReference type="PANTHER" id="PTHR30349">
    <property type="entry name" value="PHAGE INTEGRASE-RELATED"/>
    <property type="match status" value="1"/>
</dbReference>
<keyword evidence="10" id="KW-0131">Cell cycle</keyword>
<keyword evidence="5" id="KW-0132">Cell division</keyword>